<proteinExistence type="predicted"/>
<protein>
    <submittedName>
        <fullName evidence="1">Uncharacterized protein</fullName>
    </submittedName>
</protein>
<name>A0A0B6ZSP0_9EUPU</name>
<gene>
    <name evidence="1" type="primary">ORF78888</name>
</gene>
<evidence type="ECO:0000313" key="1">
    <source>
        <dbReference type="EMBL" id="CEK71558.1"/>
    </source>
</evidence>
<dbReference type="AlphaFoldDB" id="A0A0B6ZSP0"/>
<dbReference type="EMBL" id="HACG01024693">
    <property type="protein sequence ID" value="CEK71558.1"/>
    <property type="molecule type" value="Transcribed_RNA"/>
</dbReference>
<reference evidence="1" key="1">
    <citation type="submission" date="2014-12" db="EMBL/GenBank/DDBJ databases">
        <title>Insight into the proteome of Arion vulgaris.</title>
        <authorList>
            <person name="Aradska J."/>
            <person name="Bulat T."/>
            <person name="Smidak R."/>
            <person name="Sarate P."/>
            <person name="Gangsoo J."/>
            <person name="Sialana F."/>
            <person name="Bilban M."/>
            <person name="Lubec G."/>
        </authorList>
    </citation>
    <scope>NUCLEOTIDE SEQUENCE</scope>
    <source>
        <tissue evidence="1">Skin</tissue>
    </source>
</reference>
<accession>A0A0B6ZSP0</accession>
<sequence length="74" mass="8418">MQQKYSTKEKNKIAIFSSCVTVCQPCRPHKGREPQDNMERKQTQQLNQLAENNLIILQCIPANSGRSGNERKTG</sequence>
<organism evidence="1">
    <name type="scientific">Arion vulgaris</name>
    <dbReference type="NCBI Taxonomy" id="1028688"/>
    <lineage>
        <taxon>Eukaryota</taxon>
        <taxon>Metazoa</taxon>
        <taxon>Spiralia</taxon>
        <taxon>Lophotrochozoa</taxon>
        <taxon>Mollusca</taxon>
        <taxon>Gastropoda</taxon>
        <taxon>Heterobranchia</taxon>
        <taxon>Euthyneura</taxon>
        <taxon>Panpulmonata</taxon>
        <taxon>Eupulmonata</taxon>
        <taxon>Stylommatophora</taxon>
        <taxon>Helicina</taxon>
        <taxon>Arionoidea</taxon>
        <taxon>Arionidae</taxon>
        <taxon>Arion</taxon>
    </lineage>
</organism>